<proteinExistence type="predicted"/>
<dbReference type="Pfam" id="PF14363">
    <property type="entry name" value="AAA_assoc"/>
    <property type="match status" value="1"/>
</dbReference>
<organism evidence="6 7">
    <name type="scientific">Quercus rubra</name>
    <name type="common">Northern red oak</name>
    <name type="synonym">Quercus borealis</name>
    <dbReference type="NCBI Taxonomy" id="3512"/>
    <lineage>
        <taxon>Eukaryota</taxon>
        <taxon>Viridiplantae</taxon>
        <taxon>Streptophyta</taxon>
        <taxon>Embryophyta</taxon>
        <taxon>Tracheophyta</taxon>
        <taxon>Spermatophyta</taxon>
        <taxon>Magnoliopsida</taxon>
        <taxon>eudicotyledons</taxon>
        <taxon>Gunneridae</taxon>
        <taxon>Pentapetalae</taxon>
        <taxon>rosids</taxon>
        <taxon>fabids</taxon>
        <taxon>Fagales</taxon>
        <taxon>Fagaceae</taxon>
        <taxon>Quercus</taxon>
    </lineage>
</organism>
<reference evidence="6 7" key="1">
    <citation type="journal article" date="2023" name="G3 (Bethesda)">
        <title>A haplotype-resolved chromosome-scale genome for Quercus rubra L. provides insights into the genetics of adaptive traits for red oak species.</title>
        <authorList>
            <person name="Kapoor B."/>
            <person name="Jenkins J."/>
            <person name="Schmutz J."/>
            <person name="Zhebentyayeva T."/>
            <person name="Kuelheim C."/>
            <person name="Coggeshall M."/>
            <person name="Heim C."/>
            <person name="Lasky J.R."/>
            <person name="Leites L."/>
            <person name="Islam-Faridi N."/>
            <person name="Romero-Severson J."/>
            <person name="DeLeo V.L."/>
            <person name="Lucas S.M."/>
            <person name="Lazic D."/>
            <person name="Gailing O."/>
            <person name="Carlson J."/>
            <person name="Staton M."/>
        </authorList>
    </citation>
    <scope>NUCLEOTIDE SEQUENCE [LARGE SCALE GENOMIC DNA]</scope>
    <source>
        <strain evidence="6">Pseudo-F2</strain>
    </source>
</reference>
<dbReference type="PANTHER" id="PTHR23070">
    <property type="entry name" value="BCS1 AAA-TYPE ATPASE"/>
    <property type="match status" value="1"/>
</dbReference>
<sequence>MEVLKSLAPWFTAAVVVVLSPMVKDRIPFAVSNYLFSIYQDYFFPRLTVIIEEKGDFTSDQIYEAATTYLRKKINDSPKPKRFRCRETFKQNKPICDIAREEEVFDNFENIRLKWKLHEERTGHLQLQLQTLPEKKLFELNFDKRYEKDVLETYLPYVLDCAEEIQREEKVIKLYSLDFSPAMPVPTGREWGSILEHPATFDKLAMSPELKRRLKDDLDRFVKRKEWYNKVGRAWKPGYLIYDPPGTSKSTLIAAMANHLKFDIYFFDISNITSDSMLRKILLSISNRSMIVIEDIDCAQLEKIGKEKKNSYYKFTLSGLLNVVDGLWSSCGEEQIIVFTTNQKDLLDRLDPALFRPGRIDVHVPMSYCTMDVFKMLASTVLLILISMKTTGSMDRWKDCLRMQRLPQLKLLRNFQGLKIPMLLLKQLSKFSSTTKNTRL</sequence>
<name>A0AAN7I9X7_QUERU</name>
<accession>A0AAN7I9X7</accession>
<dbReference type="AlphaFoldDB" id="A0AAN7I9X7"/>
<dbReference type="Proteomes" id="UP001324115">
    <property type="component" value="Unassembled WGS sequence"/>
</dbReference>
<dbReference type="GO" id="GO:0005524">
    <property type="term" value="F:ATP binding"/>
    <property type="evidence" value="ECO:0007669"/>
    <property type="project" value="InterPro"/>
</dbReference>
<feature type="domain" description="ATPase AAA-type core" evidence="4">
    <location>
        <begin position="240"/>
        <end position="366"/>
    </location>
</feature>
<keyword evidence="3" id="KW-0460">Magnesium</keyword>
<gene>
    <name evidence="6" type="ORF">RGQ29_004689</name>
</gene>
<dbReference type="SUPFAM" id="SSF52540">
    <property type="entry name" value="P-loop containing nucleoside triphosphate hydrolases"/>
    <property type="match status" value="1"/>
</dbReference>
<evidence type="ECO:0000259" key="4">
    <source>
        <dbReference type="Pfam" id="PF00004"/>
    </source>
</evidence>
<evidence type="ECO:0000256" key="3">
    <source>
        <dbReference type="ARBA" id="ARBA00022842"/>
    </source>
</evidence>
<dbReference type="EMBL" id="JAXUIC010000011">
    <property type="protein sequence ID" value="KAK4561935.1"/>
    <property type="molecule type" value="Genomic_DNA"/>
</dbReference>
<dbReference type="InterPro" id="IPR050747">
    <property type="entry name" value="Mitochondrial_chaperone_BCS1"/>
</dbReference>
<dbReference type="InterPro" id="IPR027417">
    <property type="entry name" value="P-loop_NTPase"/>
</dbReference>
<evidence type="ECO:0000259" key="5">
    <source>
        <dbReference type="Pfam" id="PF14363"/>
    </source>
</evidence>
<comment type="cofactor">
    <cofactor evidence="1">
        <name>Mg(2+)</name>
        <dbReference type="ChEBI" id="CHEBI:18420"/>
    </cofactor>
</comment>
<keyword evidence="2" id="KW-0378">Hydrolase</keyword>
<dbReference type="InterPro" id="IPR025753">
    <property type="entry name" value="AAA_N_dom"/>
</dbReference>
<feature type="domain" description="AAA-type ATPase N-terminal" evidence="5">
    <location>
        <begin position="32"/>
        <end position="118"/>
    </location>
</feature>
<keyword evidence="7" id="KW-1185">Reference proteome</keyword>
<evidence type="ECO:0000256" key="1">
    <source>
        <dbReference type="ARBA" id="ARBA00001946"/>
    </source>
</evidence>
<comment type="caution">
    <text evidence="6">The sequence shown here is derived from an EMBL/GenBank/DDBJ whole genome shotgun (WGS) entry which is preliminary data.</text>
</comment>
<protein>
    <recommendedName>
        <fullName evidence="8">AAA+ ATPase domain-containing protein</fullName>
    </recommendedName>
</protein>
<dbReference type="GO" id="GO:0016887">
    <property type="term" value="F:ATP hydrolysis activity"/>
    <property type="evidence" value="ECO:0007669"/>
    <property type="project" value="InterPro"/>
</dbReference>
<dbReference type="InterPro" id="IPR003959">
    <property type="entry name" value="ATPase_AAA_core"/>
</dbReference>
<evidence type="ECO:0000313" key="6">
    <source>
        <dbReference type="EMBL" id="KAK4561935.1"/>
    </source>
</evidence>
<evidence type="ECO:0008006" key="8">
    <source>
        <dbReference type="Google" id="ProtNLM"/>
    </source>
</evidence>
<evidence type="ECO:0000313" key="7">
    <source>
        <dbReference type="Proteomes" id="UP001324115"/>
    </source>
</evidence>
<dbReference type="Pfam" id="PF00004">
    <property type="entry name" value="AAA"/>
    <property type="match status" value="1"/>
</dbReference>
<evidence type="ECO:0000256" key="2">
    <source>
        <dbReference type="ARBA" id="ARBA00022801"/>
    </source>
</evidence>
<dbReference type="Gene3D" id="3.40.50.300">
    <property type="entry name" value="P-loop containing nucleotide triphosphate hydrolases"/>
    <property type="match status" value="1"/>
</dbReference>